<dbReference type="AlphaFoldDB" id="A0A7C5I493"/>
<gene>
    <name evidence="3" type="ORF">ENL41_00805</name>
</gene>
<sequence>MKVKPGLEQIRKVGSKFRGKKIALLTHRAAYTSDFQHAVDLFIENGLKPELLLSPEHGIFSSKADGALVGREVFKGIEVISIYDKREKIKEDLPGIEVIFVDLQDVGVRCYTYISALKDIMKAAGELGIKLIVLDRPNPLGGEKVEGPVLDERYISYVGVAPIPFIHGLTMGEIGYLFKDMFKIDIDYEVFKMEGWKRDMYFDETGLPWIPPSPGLPCFENALSYPATVFFEGTNISEGRGTTRPFIVFGAPWINSITLAEELNQKNLPGVYFIPATFTPCASKYKDEKCEGVELLVFNKRKFNPITTIVTLFYVLFQYYSEDIEWLVSKENYWVDLLWGSDSLRKSLEAQAIEPLLEEVDKGLDNFKNIAREAYLY</sequence>
<dbReference type="Pfam" id="PF07075">
    <property type="entry name" value="NamZ_N"/>
    <property type="match status" value="1"/>
</dbReference>
<dbReference type="PANTHER" id="PTHR42915">
    <property type="entry name" value="HYPOTHETICAL 460 KDA PROTEIN IN FEUA-SIGW INTERGENIC REGION [PRECURSOR]"/>
    <property type="match status" value="1"/>
</dbReference>
<dbReference type="Proteomes" id="UP000886014">
    <property type="component" value="Unassembled WGS sequence"/>
</dbReference>
<name>A0A7C5I493_UNCW3</name>
<evidence type="ECO:0000259" key="2">
    <source>
        <dbReference type="Pfam" id="PF20732"/>
    </source>
</evidence>
<dbReference type="Gene3D" id="3.40.50.12170">
    <property type="entry name" value="Uncharacterised protein PF07075, DUF1343"/>
    <property type="match status" value="1"/>
</dbReference>
<dbReference type="InterPro" id="IPR008302">
    <property type="entry name" value="NamZ"/>
</dbReference>
<dbReference type="EMBL" id="DRTV01000067">
    <property type="protein sequence ID" value="HHF57946.1"/>
    <property type="molecule type" value="Genomic_DNA"/>
</dbReference>
<dbReference type="InterPro" id="IPR048502">
    <property type="entry name" value="NamZ_N"/>
</dbReference>
<dbReference type="Pfam" id="PF20732">
    <property type="entry name" value="NamZ_C"/>
    <property type="match status" value="1"/>
</dbReference>
<comment type="caution">
    <text evidence="3">The sequence shown here is derived from an EMBL/GenBank/DDBJ whole genome shotgun (WGS) entry which is preliminary data.</text>
</comment>
<organism evidence="3">
    <name type="scientific">candidate division WOR-3 bacterium</name>
    <dbReference type="NCBI Taxonomy" id="2052148"/>
    <lineage>
        <taxon>Bacteria</taxon>
        <taxon>Bacteria division WOR-3</taxon>
    </lineage>
</organism>
<feature type="domain" description="Peptidoglycan beta-N-acetylmuramidase NamZ C-terminal" evidence="2">
    <location>
        <begin position="224"/>
        <end position="377"/>
    </location>
</feature>
<dbReference type="PANTHER" id="PTHR42915:SF1">
    <property type="entry name" value="PEPTIDOGLYCAN BETA-N-ACETYLMURAMIDASE NAMZ"/>
    <property type="match status" value="1"/>
</dbReference>
<dbReference type="InterPro" id="IPR048503">
    <property type="entry name" value="NamZ_C"/>
</dbReference>
<protein>
    <submittedName>
        <fullName evidence="3">DUF1343 domain-containing protein</fullName>
    </submittedName>
</protein>
<feature type="domain" description="Peptidoglycan beta-N-acetylmuramidase NamZ N-terminal" evidence="1">
    <location>
        <begin position="22"/>
        <end position="218"/>
    </location>
</feature>
<dbReference type="PIRSF" id="PIRSF016719">
    <property type="entry name" value="UCP016719"/>
    <property type="match status" value="1"/>
</dbReference>
<evidence type="ECO:0000313" key="3">
    <source>
        <dbReference type="EMBL" id="HHF57946.1"/>
    </source>
</evidence>
<proteinExistence type="predicted"/>
<accession>A0A7C5I493</accession>
<reference evidence="3" key="1">
    <citation type="journal article" date="2020" name="mSystems">
        <title>Genome- and Community-Level Interaction Insights into Carbon Utilization and Element Cycling Functions of Hydrothermarchaeota in Hydrothermal Sediment.</title>
        <authorList>
            <person name="Zhou Z."/>
            <person name="Liu Y."/>
            <person name="Xu W."/>
            <person name="Pan J."/>
            <person name="Luo Z.H."/>
            <person name="Li M."/>
        </authorList>
    </citation>
    <scope>NUCLEOTIDE SEQUENCE [LARGE SCALE GENOMIC DNA]</scope>
    <source>
        <strain evidence="3">HyVt-94</strain>
    </source>
</reference>
<dbReference type="Gene3D" id="3.90.1150.140">
    <property type="match status" value="1"/>
</dbReference>
<evidence type="ECO:0000259" key="1">
    <source>
        <dbReference type="Pfam" id="PF07075"/>
    </source>
</evidence>
<dbReference type="GO" id="GO:0033922">
    <property type="term" value="F:peptidoglycan beta-N-acetylmuramidase activity"/>
    <property type="evidence" value="ECO:0007669"/>
    <property type="project" value="InterPro"/>
</dbReference>